<feature type="compositionally biased region" description="Basic and acidic residues" evidence="6">
    <location>
        <begin position="320"/>
        <end position="334"/>
    </location>
</feature>
<comment type="subcellular location">
    <subcellularLocation>
        <location evidence="1">Nucleus</location>
    </subcellularLocation>
</comment>
<evidence type="ECO:0000256" key="5">
    <source>
        <dbReference type="SAM" id="Coils"/>
    </source>
</evidence>
<feature type="coiled-coil region" evidence="5">
    <location>
        <begin position="254"/>
        <end position="288"/>
    </location>
</feature>
<evidence type="ECO:0000313" key="9">
    <source>
        <dbReference type="Proteomes" id="UP000240883"/>
    </source>
</evidence>
<dbReference type="GO" id="GO:0005634">
    <property type="term" value="C:nucleus"/>
    <property type="evidence" value="ECO:0007669"/>
    <property type="project" value="UniProtKB-SubCell"/>
</dbReference>
<dbReference type="CDD" id="cd14687">
    <property type="entry name" value="bZIP_ATF2"/>
    <property type="match status" value="1"/>
</dbReference>
<evidence type="ECO:0000259" key="7">
    <source>
        <dbReference type="PROSITE" id="PS50217"/>
    </source>
</evidence>
<protein>
    <recommendedName>
        <fullName evidence="7">BZIP domain-containing protein</fullName>
    </recommendedName>
</protein>
<dbReference type="InterPro" id="IPR004827">
    <property type="entry name" value="bZIP"/>
</dbReference>
<keyword evidence="5" id="KW-0175">Coiled coil</keyword>
<feature type="domain" description="BZIP" evidence="7">
    <location>
        <begin position="237"/>
        <end position="292"/>
    </location>
</feature>
<evidence type="ECO:0000313" key="8">
    <source>
        <dbReference type="EMBL" id="PSN71525.1"/>
    </source>
</evidence>
<evidence type="ECO:0000256" key="3">
    <source>
        <dbReference type="ARBA" id="ARBA00023163"/>
    </source>
</evidence>
<organism evidence="8 9">
    <name type="scientific">Corynespora cassiicola Philippines</name>
    <dbReference type="NCBI Taxonomy" id="1448308"/>
    <lineage>
        <taxon>Eukaryota</taxon>
        <taxon>Fungi</taxon>
        <taxon>Dikarya</taxon>
        <taxon>Ascomycota</taxon>
        <taxon>Pezizomycotina</taxon>
        <taxon>Dothideomycetes</taxon>
        <taxon>Pleosporomycetidae</taxon>
        <taxon>Pleosporales</taxon>
        <taxon>Corynesporascaceae</taxon>
        <taxon>Corynespora</taxon>
    </lineage>
</organism>
<dbReference type="InterPro" id="IPR046347">
    <property type="entry name" value="bZIP_sf"/>
</dbReference>
<keyword evidence="3" id="KW-0804">Transcription</keyword>
<dbReference type="GO" id="GO:0003700">
    <property type="term" value="F:DNA-binding transcription factor activity"/>
    <property type="evidence" value="ECO:0007669"/>
    <property type="project" value="InterPro"/>
</dbReference>
<dbReference type="STRING" id="1448308.A0A2T2P1G4"/>
<dbReference type="Gene3D" id="1.20.5.170">
    <property type="match status" value="1"/>
</dbReference>
<evidence type="ECO:0000256" key="1">
    <source>
        <dbReference type="ARBA" id="ARBA00004123"/>
    </source>
</evidence>
<keyword evidence="9" id="KW-1185">Reference proteome</keyword>
<dbReference type="PROSITE" id="PS50217">
    <property type="entry name" value="BZIP"/>
    <property type="match status" value="1"/>
</dbReference>
<dbReference type="PANTHER" id="PTHR19304">
    <property type="entry name" value="CYCLIC-AMP RESPONSE ELEMENT BINDING PROTEIN"/>
    <property type="match status" value="1"/>
</dbReference>
<feature type="compositionally biased region" description="Low complexity" evidence="6">
    <location>
        <begin position="198"/>
        <end position="208"/>
    </location>
</feature>
<sequence length="334" mass="36613">MQAISGFQRTEKHMDYQAPSECSDPFGTRDDWEAPPHVNNVTVSKFCPTNYMALPAPILPTSEGQAVLEPADAKTPIDPPQRGLLQTPPTGFHVPLQGEIEVKAEKSPPGTGPSIYHQHYNNQPGASFKPLSKTPIASQDACTLPPLDTHSIAPDSFDPSQSFFYDIAPGSFTSTHAPSSESAFSSNSPSLKRRSESTRSTTTSEASTPVAGAQSPPRRRRKSANVEPGSARAIYLEKNRKAASKCRNKQKRQQEELIITARNAERVNKELKIEVEDLRSDVRELVEMVGEHSYCSDRRLSAYIQREADRLAACSTGKPHPRDGPTGHESPDEP</sequence>
<evidence type="ECO:0000256" key="4">
    <source>
        <dbReference type="ARBA" id="ARBA00023242"/>
    </source>
</evidence>
<feature type="region of interest" description="Disordered" evidence="6">
    <location>
        <begin position="1"/>
        <end position="33"/>
    </location>
</feature>
<feature type="compositionally biased region" description="Low complexity" evidence="6">
    <location>
        <begin position="174"/>
        <end position="190"/>
    </location>
</feature>
<keyword evidence="4" id="KW-0539">Nucleus</keyword>
<accession>A0A2T2P1G4</accession>
<feature type="compositionally biased region" description="Basic residues" evidence="6">
    <location>
        <begin position="241"/>
        <end position="251"/>
    </location>
</feature>
<proteinExistence type="predicted"/>
<feature type="region of interest" description="Disordered" evidence="6">
    <location>
        <begin position="104"/>
        <end position="133"/>
    </location>
</feature>
<dbReference type="SMART" id="SM00338">
    <property type="entry name" value="BRLZ"/>
    <property type="match status" value="1"/>
</dbReference>
<dbReference type="AlphaFoldDB" id="A0A2T2P1G4"/>
<feature type="region of interest" description="Disordered" evidence="6">
    <location>
        <begin position="312"/>
        <end position="334"/>
    </location>
</feature>
<dbReference type="InterPro" id="IPR051027">
    <property type="entry name" value="bZIP_transcription_factors"/>
</dbReference>
<feature type="region of interest" description="Disordered" evidence="6">
    <location>
        <begin position="174"/>
        <end position="253"/>
    </location>
</feature>
<gene>
    <name evidence="8" type="ORF">BS50DRAFT_284680</name>
</gene>
<reference evidence="8 9" key="1">
    <citation type="journal article" date="2018" name="Front. Microbiol.">
        <title>Genome-Wide Analysis of Corynespora cassiicola Leaf Fall Disease Putative Effectors.</title>
        <authorList>
            <person name="Lopez D."/>
            <person name="Ribeiro S."/>
            <person name="Label P."/>
            <person name="Fumanal B."/>
            <person name="Venisse J.S."/>
            <person name="Kohler A."/>
            <person name="de Oliveira R.R."/>
            <person name="Labutti K."/>
            <person name="Lipzen A."/>
            <person name="Lail K."/>
            <person name="Bauer D."/>
            <person name="Ohm R.A."/>
            <person name="Barry K.W."/>
            <person name="Spatafora J."/>
            <person name="Grigoriev I.V."/>
            <person name="Martin F.M."/>
            <person name="Pujade-Renaud V."/>
        </authorList>
    </citation>
    <scope>NUCLEOTIDE SEQUENCE [LARGE SCALE GENOMIC DNA]</scope>
    <source>
        <strain evidence="8 9">Philippines</strain>
    </source>
</reference>
<dbReference type="OrthoDB" id="295274at2759"/>
<dbReference type="EMBL" id="KZ678131">
    <property type="protein sequence ID" value="PSN71525.1"/>
    <property type="molecule type" value="Genomic_DNA"/>
</dbReference>
<name>A0A2T2P1G4_CORCC</name>
<evidence type="ECO:0000256" key="2">
    <source>
        <dbReference type="ARBA" id="ARBA00023015"/>
    </source>
</evidence>
<dbReference type="Proteomes" id="UP000240883">
    <property type="component" value="Unassembled WGS sequence"/>
</dbReference>
<dbReference type="SUPFAM" id="SSF57959">
    <property type="entry name" value="Leucine zipper domain"/>
    <property type="match status" value="1"/>
</dbReference>
<evidence type="ECO:0000256" key="6">
    <source>
        <dbReference type="SAM" id="MobiDB-lite"/>
    </source>
</evidence>
<keyword evidence="2" id="KW-0805">Transcription regulation</keyword>